<sequence length="173" mass="18952">TSGFGWFRWFRSKANKDEAPSEKNPVASSDSTASVSQEKITQPFLVSPMNEAKSTAHHCPPPLSSTEGSSFLKRYPEAQNSQDHSSMEATIISDAGDQTSSFRHQYNPDNVPLPTTEGTVPLFNPAQQPLALGICNRIFSNTTHIICNTNNPGYSCDCPSDQKPFPYPKTTVL</sequence>
<organism evidence="2 3">
    <name type="scientific">Ophiophagus hannah</name>
    <name type="common">King cobra</name>
    <name type="synonym">Naja hannah</name>
    <dbReference type="NCBI Taxonomy" id="8665"/>
    <lineage>
        <taxon>Eukaryota</taxon>
        <taxon>Metazoa</taxon>
        <taxon>Chordata</taxon>
        <taxon>Craniata</taxon>
        <taxon>Vertebrata</taxon>
        <taxon>Euteleostomi</taxon>
        <taxon>Lepidosauria</taxon>
        <taxon>Squamata</taxon>
        <taxon>Bifurcata</taxon>
        <taxon>Unidentata</taxon>
        <taxon>Episquamata</taxon>
        <taxon>Toxicofera</taxon>
        <taxon>Serpentes</taxon>
        <taxon>Colubroidea</taxon>
        <taxon>Elapidae</taxon>
        <taxon>Elapinae</taxon>
        <taxon>Ophiophagus</taxon>
    </lineage>
</organism>
<protein>
    <submittedName>
        <fullName evidence="2">Protein transport protein Sec16B</fullName>
    </submittedName>
</protein>
<evidence type="ECO:0000313" key="3">
    <source>
        <dbReference type="Proteomes" id="UP000018936"/>
    </source>
</evidence>
<dbReference type="AlphaFoldDB" id="V8PJD0"/>
<name>V8PJD0_OPHHA</name>
<feature type="region of interest" description="Disordered" evidence="1">
    <location>
        <begin position="15"/>
        <end position="72"/>
    </location>
</feature>
<proteinExistence type="predicted"/>
<keyword evidence="3" id="KW-1185">Reference proteome</keyword>
<gene>
    <name evidence="2" type="primary">Sec16b</name>
    <name evidence="2" type="ORF">L345_00105</name>
</gene>
<feature type="compositionally biased region" description="Polar residues" evidence="1">
    <location>
        <begin position="26"/>
        <end position="40"/>
    </location>
</feature>
<dbReference type="EMBL" id="AZIM01000010">
    <property type="protein sequence ID" value="ETE74051.1"/>
    <property type="molecule type" value="Genomic_DNA"/>
</dbReference>
<evidence type="ECO:0000313" key="2">
    <source>
        <dbReference type="EMBL" id="ETE74051.1"/>
    </source>
</evidence>
<feature type="non-terminal residue" evidence="2">
    <location>
        <position position="1"/>
    </location>
</feature>
<dbReference type="Proteomes" id="UP000018936">
    <property type="component" value="Unassembled WGS sequence"/>
</dbReference>
<comment type="caution">
    <text evidence="2">The sequence shown here is derived from an EMBL/GenBank/DDBJ whole genome shotgun (WGS) entry which is preliminary data.</text>
</comment>
<evidence type="ECO:0000256" key="1">
    <source>
        <dbReference type="SAM" id="MobiDB-lite"/>
    </source>
</evidence>
<accession>V8PJD0</accession>
<reference evidence="2 3" key="1">
    <citation type="journal article" date="2013" name="Proc. Natl. Acad. Sci. U.S.A.">
        <title>The king cobra genome reveals dynamic gene evolution and adaptation in the snake venom system.</title>
        <authorList>
            <person name="Vonk F.J."/>
            <person name="Casewell N.R."/>
            <person name="Henkel C.V."/>
            <person name="Heimberg A.M."/>
            <person name="Jansen H.J."/>
            <person name="McCleary R.J."/>
            <person name="Kerkkamp H.M."/>
            <person name="Vos R.A."/>
            <person name="Guerreiro I."/>
            <person name="Calvete J.J."/>
            <person name="Wuster W."/>
            <person name="Woods A.E."/>
            <person name="Logan J.M."/>
            <person name="Harrison R.A."/>
            <person name="Castoe T.A."/>
            <person name="de Koning A.P."/>
            <person name="Pollock D.D."/>
            <person name="Yandell M."/>
            <person name="Calderon D."/>
            <person name="Renjifo C."/>
            <person name="Currier R.B."/>
            <person name="Salgado D."/>
            <person name="Pla D."/>
            <person name="Sanz L."/>
            <person name="Hyder A.S."/>
            <person name="Ribeiro J.M."/>
            <person name="Arntzen J.W."/>
            <person name="van den Thillart G.E."/>
            <person name="Boetzer M."/>
            <person name="Pirovano W."/>
            <person name="Dirks R.P."/>
            <person name="Spaink H.P."/>
            <person name="Duboule D."/>
            <person name="McGlinn E."/>
            <person name="Kini R.M."/>
            <person name="Richardson M.K."/>
        </authorList>
    </citation>
    <scope>NUCLEOTIDE SEQUENCE</scope>
    <source>
        <tissue evidence="2">Blood</tissue>
    </source>
</reference>